<evidence type="ECO:0000256" key="2">
    <source>
        <dbReference type="PROSITE-ProRule" id="PRU00192"/>
    </source>
</evidence>
<dbReference type="OrthoDB" id="9944156at2759"/>
<evidence type="ECO:0000313" key="7">
    <source>
        <dbReference type="Proteomes" id="UP000822369"/>
    </source>
</evidence>
<feature type="compositionally biased region" description="Basic and acidic residues" evidence="3">
    <location>
        <begin position="305"/>
        <end position="317"/>
    </location>
</feature>
<dbReference type="SUPFAM" id="SSF50044">
    <property type="entry name" value="SH3-domain"/>
    <property type="match status" value="1"/>
</dbReference>
<proteinExistence type="predicted"/>
<dbReference type="InterPro" id="IPR027267">
    <property type="entry name" value="AH/BAR_dom_sf"/>
</dbReference>
<dbReference type="InterPro" id="IPR027681">
    <property type="entry name" value="IRSp53/IRTKS/Pinkbar"/>
</dbReference>
<dbReference type="GO" id="GO:0030838">
    <property type="term" value="P:positive regulation of actin filament polymerization"/>
    <property type="evidence" value="ECO:0007669"/>
    <property type="project" value="TreeGrafter"/>
</dbReference>
<dbReference type="PANTHER" id="PTHR14206:SF5">
    <property type="entry name" value="BRAIN-SPECIFIC ANGIOGENESIS INHIBITOR 1-ASSOCIATED PROTEIN 2-LIKE PROTEIN 2"/>
    <property type="match status" value="1"/>
</dbReference>
<dbReference type="OMA" id="RADAWME"/>
<evidence type="ECO:0000259" key="5">
    <source>
        <dbReference type="PROSITE" id="PS51338"/>
    </source>
</evidence>
<feature type="compositionally biased region" description="Low complexity" evidence="3">
    <location>
        <begin position="449"/>
        <end position="461"/>
    </location>
</feature>
<dbReference type="InterPro" id="IPR013606">
    <property type="entry name" value="I-BAR_dom"/>
</dbReference>
<dbReference type="AlphaFoldDB" id="A0A9D2YIK7"/>
<feature type="region of interest" description="Disordered" evidence="3">
    <location>
        <begin position="288"/>
        <end position="345"/>
    </location>
</feature>
<dbReference type="GO" id="GO:0007009">
    <property type="term" value="P:plasma membrane organization"/>
    <property type="evidence" value="ECO:0007669"/>
    <property type="project" value="InterPro"/>
</dbReference>
<dbReference type="InterPro" id="IPR036028">
    <property type="entry name" value="SH3-like_dom_sf"/>
</dbReference>
<dbReference type="SMART" id="SM00326">
    <property type="entry name" value="SH3"/>
    <property type="match status" value="1"/>
</dbReference>
<dbReference type="Pfam" id="PF08397">
    <property type="entry name" value="IMD"/>
    <property type="match status" value="1"/>
</dbReference>
<dbReference type="PROSITE" id="PS51338">
    <property type="entry name" value="IMD"/>
    <property type="match status" value="1"/>
</dbReference>
<reference evidence="6" key="1">
    <citation type="submission" date="2020-03" db="EMBL/GenBank/DDBJ databases">
        <title>Intra-Species Differences in Population Size shape Life History and Genome Evolution.</title>
        <authorList>
            <person name="Willemsen D."/>
            <person name="Cui R."/>
            <person name="Valenzano D.R."/>
        </authorList>
    </citation>
    <scope>NUCLEOTIDE SEQUENCE</scope>
    <source>
        <strain evidence="6">GRZ</strain>
        <tissue evidence="6">Whole</tissue>
    </source>
</reference>
<evidence type="ECO:0000313" key="6">
    <source>
        <dbReference type="EMBL" id="KAF7220813.1"/>
    </source>
</evidence>
<evidence type="ECO:0000259" key="4">
    <source>
        <dbReference type="PROSITE" id="PS50002"/>
    </source>
</evidence>
<accession>A0A9D2YIK7</accession>
<dbReference type="GO" id="GO:0051017">
    <property type="term" value="P:actin filament bundle assembly"/>
    <property type="evidence" value="ECO:0007669"/>
    <property type="project" value="TreeGrafter"/>
</dbReference>
<feature type="region of interest" description="Disordered" evidence="3">
    <location>
        <begin position="404"/>
        <end position="492"/>
    </location>
</feature>
<dbReference type="GO" id="GO:0051764">
    <property type="term" value="P:actin crosslink formation"/>
    <property type="evidence" value="ECO:0007669"/>
    <property type="project" value="TreeGrafter"/>
</dbReference>
<evidence type="ECO:0000256" key="3">
    <source>
        <dbReference type="SAM" id="MobiDB-lite"/>
    </source>
</evidence>
<dbReference type="GO" id="GO:0005654">
    <property type="term" value="C:nucleoplasm"/>
    <property type="evidence" value="ECO:0007669"/>
    <property type="project" value="TreeGrafter"/>
</dbReference>
<dbReference type="EMBL" id="JAAVVJ010000006">
    <property type="protein sequence ID" value="KAF7220813.1"/>
    <property type="molecule type" value="Genomic_DNA"/>
</dbReference>
<dbReference type="Gene3D" id="1.20.1270.60">
    <property type="entry name" value="Arfaptin homology (AH) domain/BAR domain"/>
    <property type="match status" value="1"/>
</dbReference>
<name>A0A9D2YIK7_NOTFU</name>
<dbReference type="Pfam" id="PF14604">
    <property type="entry name" value="SH3_9"/>
    <property type="match status" value="1"/>
</dbReference>
<dbReference type="Gene3D" id="2.30.30.40">
    <property type="entry name" value="SH3 Domains"/>
    <property type="match status" value="1"/>
</dbReference>
<dbReference type="PANTHER" id="PTHR14206">
    <property type="entry name" value="BRAIN-SPECIFIC ANGIOGENESIS INHIBITOR 1-ASSOCIATED PROTEIN 2"/>
    <property type="match status" value="1"/>
</dbReference>
<feature type="domain" description="SH3" evidence="4">
    <location>
        <begin position="340"/>
        <end position="404"/>
    </location>
</feature>
<feature type="compositionally biased region" description="Pro residues" evidence="3">
    <location>
        <begin position="439"/>
        <end position="448"/>
    </location>
</feature>
<dbReference type="InterPro" id="IPR001452">
    <property type="entry name" value="SH3_domain"/>
</dbReference>
<feature type="compositionally biased region" description="Polar residues" evidence="3">
    <location>
        <begin position="406"/>
        <end position="424"/>
    </location>
</feature>
<keyword evidence="1 2" id="KW-0728">SH3 domain</keyword>
<feature type="domain" description="IMD" evidence="5">
    <location>
        <begin position="81"/>
        <end position="309"/>
    </location>
</feature>
<dbReference type="SUPFAM" id="SSF103657">
    <property type="entry name" value="BAR/IMD domain-like"/>
    <property type="match status" value="1"/>
</dbReference>
<dbReference type="Proteomes" id="UP000822369">
    <property type="component" value="Chromosome 6"/>
</dbReference>
<sequence length="492" mass="54472">MLNKTLHTHTHTHTHTHMFYGLAAFNYLLVSFSGAGGVDYHHTGPPPPSSSSTSIQRPVVHLLRGSRLRFTDCCNILDANMSGGNGDQLHRSTLGIYSSLTDEFNPSLQKLVSLGNSYIQAFQALAVCSEAYFNALSRIGEKAFYTKSSRSLGDVLIQISETQQRLTSELKGVFNWFNVEVLQMMDNNVRLDKDYISESRLKYEMEVHNQAAAQELQWRRGTSQDSGEYVQFLRVSHLEALSEEERRYRFLAEKHSGLIQSIARLMNKTGGGLQQRADTWTETIGATRRAEGRQAPPQDNSVGVRSEERRQLKEEVSLGRIPSRAPSPLGSVALSRGSGGGGTTMRARVAHQPTGSNRTLLPFSRGEIITVLVQQPRNGWLYGCAESSSCQGWFPASYMEAVDDPPQSTSSCYSTVKSNSSMSSLFDRPGVGNYNNSRAPPPPPPPPSQTSSKSQEQRSQSELFPRGSNPFATVKLKPTSTNDRSAPRLHRR</sequence>
<comment type="caution">
    <text evidence="6">The sequence shown here is derived from an EMBL/GenBank/DDBJ whole genome shotgun (WGS) entry which is preliminary data.</text>
</comment>
<gene>
    <name evidence="6" type="ORF">G4P62_003345</name>
</gene>
<evidence type="ECO:0000256" key="1">
    <source>
        <dbReference type="ARBA" id="ARBA00022443"/>
    </source>
</evidence>
<dbReference type="PROSITE" id="PS50002">
    <property type="entry name" value="SH3"/>
    <property type="match status" value="1"/>
</dbReference>
<dbReference type="KEGG" id="nfu:107376376"/>
<dbReference type="GO" id="GO:0005829">
    <property type="term" value="C:cytosol"/>
    <property type="evidence" value="ECO:0007669"/>
    <property type="project" value="TreeGrafter"/>
</dbReference>
<protein>
    <submittedName>
        <fullName evidence="6">Brain-specific angiogenesis inhibitor 1-associated protein 2-like protein 2</fullName>
    </submittedName>
</protein>
<organism evidence="6 7">
    <name type="scientific">Nothobranchius furzeri</name>
    <name type="common">Turquoise killifish</name>
    <dbReference type="NCBI Taxonomy" id="105023"/>
    <lineage>
        <taxon>Eukaryota</taxon>
        <taxon>Metazoa</taxon>
        <taxon>Chordata</taxon>
        <taxon>Craniata</taxon>
        <taxon>Vertebrata</taxon>
        <taxon>Euteleostomi</taxon>
        <taxon>Actinopterygii</taxon>
        <taxon>Neopterygii</taxon>
        <taxon>Teleostei</taxon>
        <taxon>Neoteleostei</taxon>
        <taxon>Acanthomorphata</taxon>
        <taxon>Ovalentaria</taxon>
        <taxon>Atherinomorphae</taxon>
        <taxon>Cyprinodontiformes</taxon>
        <taxon>Nothobranchiidae</taxon>
        <taxon>Nothobranchius</taxon>
    </lineage>
</organism>